<name>A0A8S5PR33_9CAUD</name>
<proteinExistence type="predicted"/>
<organism evidence="1">
    <name type="scientific">Siphoviridae sp. ctDtx1</name>
    <dbReference type="NCBI Taxonomy" id="2825391"/>
    <lineage>
        <taxon>Viruses</taxon>
        <taxon>Duplodnaviria</taxon>
        <taxon>Heunggongvirae</taxon>
        <taxon>Uroviricota</taxon>
        <taxon>Caudoviricetes</taxon>
    </lineage>
</organism>
<sequence>MIKKLDFTKSKNIGEDFDVISDKIDEIIDAVNEISEDIKLLKTNSLVIDSMATKLRATISDLQAYEASHMDIKANETKFSEIISDEKVKVSRVTSIENGTKKQTSVLLDVEGNINLKIKDEGKQ</sequence>
<reference evidence="1" key="1">
    <citation type="journal article" date="2021" name="Proc. Natl. Acad. Sci. U.S.A.">
        <title>A Catalog of Tens of Thousands of Viruses from Human Metagenomes Reveals Hidden Associations with Chronic Diseases.</title>
        <authorList>
            <person name="Tisza M.J."/>
            <person name="Buck C.B."/>
        </authorList>
    </citation>
    <scope>NUCLEOTIDE SEQUENCE</scope>
    <source>
        <strain evidence="1">CtDtx1</strain>
    </source>
</reference>
<evidence type="ECO:0000313" key="1">
    <source>
        <dbReference type="EMBL" id="DAE09615.1"/>
    </source>
</evidence>
<dbReference type="EMBL" id="BK015489">
    <property type="protein sequence ID" value="DAE09615.1"/>
    <property type="molecule type" value="Genomic_DNA"/>
</dbReference>
<protein>
    <submittedName>
        <fullName evidence="1">Uncharacterized protein</fullName>
    </submittedName>
</protein>
<accession>A0A8S5PR33</accession>